<evidence type="ECO:0000313" key="2">
    <source>
        <dbReference type="EMBL" id="WZJ23494.1"/>
    </source>
</evidence>
<proteinExistence type="predicted"/>
<gene>
    <name evidence="2" type="ORF">AADV58_17205</name>
</gene>
<organism evidence="2 3">
    <name type="scientific">Azonexus hydrophilus</name>
    <dbReference type="NCBI Taxonomy" id="418702"/>
    <lineage>
        <taxon>Bacteria</taxon>
        <taxon>Pseudomonadati</taxon>
        <taxon>Pseudomonadota</taxon>
        <taxon>Betaproteobacteria</taxon>
        <taxon>Rhodocyclales</taxon>
        <taxon>Azonexaceae</taxon>
        <taxon>Azonexus</taxon>
    </lineage>
</organism>
<keyword evidence="1" id="KW-1133">Transmembrane helix</keyword>
<dbReference type="Proteomes" id="UP001479520">
    <property type="component" value="Plasmid unnamed1"/>
</dbReference>
<keyword evidence="1" id="KW-0812">Transmembrane</keyword>
<evidence type="ECO:0000313" key="3">
    <source>
        <dbReference type="Proteomes" id="UP001479520"/>
    </source>
</evidence>
<dbReference type="InterPro" id="IPR007039">
    <property type="entry name" value="TrbC/VirB2"/>
</dbReference>
<reference evidence="2 3" key="1">
    <citation type="submission" date="2024-04" db="EMBL/GenBank/DDBJ databases">
        <title>Dissimilatory iodate-reducing microorganisms contribute to the enrichment of iodine in groundwater.</title>
        <authorList>
            <person name="Jiang Z."/>
        </authorList>
    </citation>
    <scope>NUCLEOTIDE SEQUENCE [LARGE SCALE GENOMIC DNA]</scope>
    <source>
        <strain evidence="2 3">NCP973</strain>
        <plasmid evidence="2 3">unnamed1</plasmid>
    </source>
</reference>
<sequence>MNYATQYMGGTNFERALERTLMVLPLLAAVLLLLAFSMEAAHAALPWEGPLCMVATSLKGPVAKSIAVIAIVICGLLMAVGEMSGMFKSLLGLLMGVSMALLATSWLGIIDSSATGIC</sequence>
<name>A0ABZ2XLJ8_9RHOO</name>
<keyword evidence="3" id="KW-1185">Reference proteome</keyword>
<protein>
    <submittedName>
        <fullName evidence="2">TrbC/VirB2 family protein</fullName>
    </submittedName>
</protein>
<dbReference type="Pfam" id="PF04956">
    <property type="entry name" value="TrbC"/>
    <property type="match status" value="1"/>
</dbReference>
<accession>A0ABZ2XLJ8</accession>
<keyword evidence="1" id="KW-0472">Membrane</keyword>
<geneLocation type="plasmid" evidence="2 3">
    <name>unnamed1</name>
</geneLocation>
<dbReference type="EMBL" id="CP151407">
    <property type="protein sequence ID" value="WZJ23494.1"/>
    <property type="molecule type" value="Genomic_DNA"/>
</dbReference>
<evidence type="ECO:0000256" key="1">
    <source>
        <dbReference type="SAM" id="Phobius"/>
    </source>
</evidence>
<feature type="transmembrane region" description="Helical" evidence="1">
    <location>
        <begin position="90"/>
        <end position="109"/>
    </location>
</feature>
<dbReference type="RefSeq" id="WP_341744806.1">
    <property type="nucleotide sequence ID" value="NZ_CP151407.1"/>
</dbReference>
<feature type="transmembrane region" description="Helical" evidence="1">
    <location>
        <begin position="62"/>
        <end position="81"/>
    </location>
</feature>
<keyword evidence="2" id="KW-0614">Plasmid</keyword>